<sequence length="210" mass="22363">MRDDSFPTACDDATIEAIKAAMHRSDDEALAMLDQAIARHPADARLALLRGSVYASLGQYPGAFADLSQAIVMAPDLHAARFMLGYLELCHKGAAQALAVWQPLTQLDESQPLGDFARGLTQLVTGQPEQARAYLQRGLDGNRDHPELSPFIATLIEKSHEIVADAADAQAGDSALAAGIAIAEANPADGDEPSPSSHLLLGDYLARRDH</sequence>
<proteinExistence type="predicted"/>
<gene>
    <name evidence="2" type="ORF">MOV92_21345</name>
</gene>
<name>A0ABY3XDU5_9GAMM</name>
<dbReference type="InterPro" id="IPR019734">
    <property type="entry name" value="TPR_rpt"/>
</dbReference>
<dbReference type="SUPFAM" id="SSF48452">
    <property type="entry name" value="TPR-like"/>
    <property type="match status" value="1"/>
</dbReference>
<accession>A0ABY3XDU5</accession>
<keyword evidence="1" id="KW-0802">TPR repeat</keyword>
<feature type="repeat" description="TPR" evidence="1">
    <location>
        <begin position="44"/>
        <end position="77"/>
    </location>
</feature>
<protein>
    <submittedName>
        <fullName evidence="2">Tetratricopeptide repeat protein</fullName>
    </submittedName>
</protein>
<reference evidence="2 3" key="1">
    <citation type="submission" date="2022-03" db="EMBL/GenBank/DDBJ databases">
        <title>Complete genome sequence of Lysobacter capsici VKM B-2533 and Lysobacter gummosus 10.1.1, promising sources of lytic agents.</title>
        <authorList>
            <person name="Tarlachkov S.V."/>
            <person name="Kudryakova I.V."/>
            <person name="Afoshin A.S."/>
            <person name="Leontyevskaya E.A."/>
            <person name="Leontyevskaya N.V."/>
        </authorList>
    </citation>
    <scope>NUCLEOTIDE SEQUENCE [LARGE SCALE GENOMIC DNA]</scope>
    <source>
        <strain evidence="2 3">10.1.1</strain>
    </source>
</reference>
<evidence type="ECO:0000313" key="2">
    <source>
        <dbReference type="EMBL" id="UNP28986.1"/>
    </source>
</evidence>
<dbReference type="PROSITE" id="PS50005">
    <property type="entry name" value="TPR"/>
    <property type="match status" value="1"/>
</dbReference>
<organism evidence="2 3">
    <name type="scientific">Lysobacter gummosus</name>
    <dbReference type="NCBI Taxonomy" id="262324"/>
    <lineage>
        <taxon>Bacteria</taxon>
        <taxon>Pseudomonadati</taxon>
        <taxon>Pseudomonadota</taxon>
        <taxon>Gammaproteobacteria</taxon>
        <taxon>Lysobacterales</taxon>
        <taxon>Lysobacteraceae</taxon>
        <taxon>Lysobacter</taxon>
    </lineage>
</organism>
<dbReference type="RefSeq" id="WP_057944513.1">
    <property type="nucleotide sequence ID" value="NZ_CP011131.1"/>
</dbReference>
<evidence type="ECO:0000256" key="1">
    <source>
        <dbReference type="PROSITE-ProRule" id="PRU00339"/>
    </source>
</evidence>
<evidence type="ECO:0000313" key="3">
    <source>
        <dbReference type="Proteomes" id="UP000829194"/>
    </source>
</evidence>
<dbReference type="Proteomes" id="UP000829194">
    <property type="component" value="Chromosome"/>
</dbReference>
<dbReference type="Gene3D" id="1.25.40.10">
    <property type="entry name" value="Tetratricopeptide repeat domain"/>
    <property type="match status" value="1"/>
</dbReference>
<dbReference type="InterPro" id="IPR011990">
    <property type="entry name" value="TPR-like_helical_dom_sf"/>
</dbReference>
<dbReference type="EMBL" id="CP093547">
    <property type="protein sequence ID" value="UNP28986.1"/>
    <property type="molecule type" value="Genomic_DNA"/>
</dbReference>
<keyword evidence="3" id="KW-1185">Reference proteome</keyword>